<dbReference type="InterPro" id="IPR036388">
    <property type="entry name" value="WH-like_DNA-bd_sf"/>
</dbReference>
<reference evidence="1" key="1">
    <citation type="journal article" date="2019" name="bioRxiv">
        <title>The Genome of the Zebra Mussel, Dreissena polymorpha: A Resource for Invasive Species Research.</title>
        <authorList>
            <person name="McCartney M.A."/>
            <person name="Auch B."/>
            <person name="Kono T."/>
            <person name="Mallez S."/>
            <person name="Zhang Y."/>
            <person name="Obille A."/>
            <person name="Becker A."/>
            <person name="Abrahante J.E."/>
            <person name="Garbe J."/>
            <person name="Badalamenti J.P."/>
            <person name="Herman A."/>
            <person name="Mangelson H."/>
            <person name="Liachko I."/>
            <person name="Sullivan S."/>
            <person name="Sone E.D."/>
            <person name="Koren S."/>
            <person name="Silverstein K.A.T."/>
            <person name="Beckman K.B."/>
            <person name="Gohl D.M."/>
        </authorList>
    </citation>
    <scope>NUCLEOTIDE SEQUENCE</scope>
    <source>
        <strain evidence="1">Duluth1</strain>
        <tissue evidence="1">Whole animal</tissue>
    </source>
</reference>
<evidence type="ECO:0000313" key="2">
    <source>
        <dbReference type="Proteomes" id="UP000828390"/>
    </source>
</evidence>
<dbReference type="Proteomes" id="UP000828390">
    <property type="component" value="Unassembled WGS sequence"/>
</dbReference>
<keyword evidence="2" id="KW-1185">Reference proteome</keyword>
<evidence type="ECO:0000313" key="1">
    <source>
        <dbReference type="EMBL" id="KAH3725646.1"/>
    </source>
</evidence>
<evidence type="ECO:0008006" key="3">
    <source>
        <dbReference type="Google" id="ProtNLM"/>
    </source>
</evidence>
<gene>
    <name evidence="1" type="ORF">DPMN_051495</name>
</gene>
<accession>A0A9D4CK26</accession>
<comment type="caution">
    <text evidence="1">The sequence shown here is derived from an EMBL/GenBank/DDBJ whole genome shotgun (WGS) entry which is preliminary data.</text>
</comment>
<sequence>MFLVNNLSPTDPDFAELREEIKRVSENQDYWGKDKYPLRWIHLEQSLDKIRDEGQQLVHMDEIEEVNLSKKHALVLSKDELLVFLELQHRQGKILFYNTDELKHLVVLAPQWIIDAFKCFVTYIGRRKPKFLKDWEDYDKLAILKPHIIDEIMYNSPSHIKENKDDVIKYMEHLNVMAKPKATEQDNGAQVKTDVTEDCNFKLLDFHIVPCRLKNTPPSIDKFTSPDCERFKRTPVLAFVFCEKCMPPSFFHRLVAVCIRAWPIKKEEDKDRLYNGLAIFAIRQTYTLTIWYKDYIIYARIACC</sequence>
<dbReference type="EMBL" id="JAIWYP010000012">
    <property type="protein sequence ID" value="KAH3725646.1"/>
    <property type="molecule type" value="Genomic_DNA"/>
</dbReference>
<dbReference type="AlphaFoldDB" id="A0A9D4CK26"/>
<protein>
    <recommendedName>
        <fullName evidence="3">C-terminal of Roc (COR) domain-containing protein</fullName>
    </recommendedName>
</protein>
<organism evidence="1 2">
    <name type="scientific">Dreissena polymorpha</name>
    <name type="common">Zebra mussel</name>
    <name type="synonym">Mytilus polymorpha</name>
    <dbReference type="NCBI Taxonomy" id="45954"/>
    <lineage>
        <taxon>Eukaryota</taxon>
        <taxon>Metazoa</taxon>
        <taxon>Spiralia</taxon>
        <taxon>Lophotrochozoa</taxon>
        <taxon>Mollusca</taxon>
        <taxon>Bivalvia</taxon>
        <taxon>Autobranchia</taxon>
        <taxon>Heteroconchia</taxon>
        <taxon>Euheterodonta</taxon>
        <taxon>Imparidentia</taxon>
        <taxon>Neoheterodontei</taxon>
        <taxon>Myida</taxon>
        <taxon>Dreissenoidea</taxon>
        <taxon>Dreissenidae</taxon>
        <taxon>Dreissena</taxon>
    </lineage>
</organism>
<reference evidence="1" key="2">
    <citation type="submission" date="2020-11" db="EMBL/GenBank/DDBJ databases">
        <authorList>
            <person name="McCartney M.A."/>
            <person name="Auch B."/>
            <person name="Kono T."/>
            <person name="Mallez S."/>
            <person name="Becker A."/>
            <person name="Gohl D.M."/>
            <person name="Silverstein K.A.T."/>
            <person name="Koren S."/>
            <person name="Bechman K.B."/>
            <person name="Herman A."/>
            <person name="Abrahante J.E."/>
            <person name="Garbe J."/>
        </authorList>
    </citation>
    <scope>NUCLEOTIDE SEQUENCE</scope>
    <source>
        <strain evidence="1">Duluth1</strain>
        <tissue evidence="1">Whole animal</tissue>
    </source>
</reference>
<dbReference type="Gene3D" id="1.10.10.10">
    <property type="entry name" value="Winged helix-like DNA-binding domain superfamily/Winged helix DNA-binding domain"/>
    <property type="match status" value="1"/>
</dbReference>
<name>A0A9D4CK26_DREPO</name>
<proteinExistence type="predicted"/>